<dbReference type="PANTHER" id="PTHR30012">
    <property type="entry name" value="GENERAL SECRETION PATHWAY PROTEIN"/>
    <property type="match status" value="1"/>
</dbReference>
<comment type="caution">
    <text evidence="10">The sequence shown here is derived from an EMBL/GenBank/DDBJ whole genome shotgun (WGS) entry which is preliminary data.</text>
</comment>
<dbReference type="InterPro" id="IPR003004">
    <property type="entry name" value="GspF/PilC"/>
</dbReference>
<dbReference type="EMBL" id="MEZX01000002">
    <property type="protein sequence ID" value="OGD64781.1"/>
    <property type="molecule type" value="Genomic_DNA"/>
</dbReference>
<evidence type="ECO:0000256" key="2">
    <source>
        <dbReference type="ARBA" id="ARBA00005745"/>
    </source>
</evidence>
<keyword evidence="6 8" id="KW-1133">Transmembrane helix</keyword>
<feature type="transmembrane region" description="Helical" evidence="8">
    <location>
        <begin position="119"/>
        <end position="141"/>
    </location>
</feature>
<evidence type="ECO:0000256" key="4">
    <source>
        <dbReference type="ARBA" id="ARBA00022519"/>
    </source>
</evidence>
<evidence type="ECO:0000313" key="11">
    <source>
        <dbReference type="Proteomes" id="UP000177481"/>
    </source>
</evidence>
<dbReference type="PANTHER" id="PTHR30012:SF0">
    <property type="entry name" value="TYPE II SECRETION SYSTEM PROTEIN F-RELATED"/>
    <property type="match status" value="1"/>
</dbReference>
<evidence type="ECO:0000256" key="3">
    <source>
        <dbReference type="ARBA" id="ARBA00022475"/>
    </source>
</evidence>
<feature type="transmembrane region" description="Helical" evidence="8">
    <location>
        <begin position="177"/>
        <end position="196"/>
    </location>
</feature>
<dbReference type="AlphaFoldDB" id="A0A1F5EBQ5"/>
<evidence type="ECO:0000259" key="9">
    <source>
        <dbReference type="Pfam" id="PF00482"/>
    </source>
</evidence>
<dbReference type="PRINTS" id="PR00812">
    <property type="entry name" value="BCTERIALGSPF"/>
</dbReference>
<feature type="domain" description="Type II secretion system protein GspF" evidence="9">
    <location>
        <begin position="226"/>
        <end position="348"/>
    </location>
</feature>
<evidence type="ECO:0000313" key="10">
    <source>
        <dbReference type="EMBL" id="OGD64781.1"/>
    </source>
</evidence>
<organism evidence="10 11">
    <name type="scientific">Candidatus Berkelbacteria bacterium RIFCSPLOWO2_01_FULL_50_28</name>
    <dbReference type="NCBI Taxonomy" id="1797471"/>
    <lineage>
        <taxon>Bacteria</taxon>
        <taxon>Candidatus Berkelbacteria</taxon>
    </lineage>
</organism>
<keyword evidence="4" id="KW-0997">Cell inner membrane</keyword>
<gene>
    <name evidence="10" type="ORF">A3A71_01915</name>
</gene>
<dbReference type="InterPro" id="IPR018076">
    <property type="entry name" value="T2SS_GspF_dom"/>
</dbReference>
<proteinExistence type="inferred from homology"/>
<comment type="similarity">
    <text evidence="2">Belongs to the GSP F family.</text>
</comment>
<dbReference type="GO" id="GO:0015628">
    <property type="term" value="P:protein secretion by the type II secretion system"/>
    <property type="evidence" value="ECO:0007669"/>
    <property type="project" value="TreeGrafter"/>
</dbReference>
<dbReference type="Proteomes" id="UP000177481">
    <property type="component" value="Unassembled WGS sequence"/>
</dbReference>
<evidence type="ECO:0000256" key="1">
    <source>
        <dbReference type="ARBA" id="ARBA00004429"/>
    </source>
</evidence>
<reference evidence="10 11" key="1">
    <citation type="journal article" date="2016" name="Nat. Commun.">
        <title>Thousands of microbial genomes shed light on interconnected biogeochemical processes in an aquifer system.</title>
        <authorList>
            <person name="Anantharaman K."/>
            <person name="Brown C.T."/>
            <person name="Hug L.A."/>
            <person name="Sharon I."/>
            <person name="Castelle C.J."/>
            <person name="Probst A.J."/>
            <person name="Thomas B.C."/>
            <person name="Singh A."/>
            <person name="Wilkins M.J."/>
            <person name="Karaoz U."/>
            <person name="Brodie E.L."/>
            <person name="Williams K.H."/>
            <person name="Hubbard S.S."/>
            <person name="Banfield J.F."/>
        </authorList>
    </citation>
    <scope>NUCLEOTIDE SEQUENCE [LARGE SCALE GENOMIC DNA]</scope>
</reference>
<evidence type="ECO:0000256" key="6">
    <source>
        <dbReference type="ARBA" id="ARBA00022989"/>
    </source>
</evidence>
<evidence type="ECO:0000256" key="5">
    <source>
        <dbReference type="ARBA" id="ARBA00022692"/>
    </source>
</evidence>
<dbReference type="STRING" id="1797471.A3A71_01915"/>
<feature type="domain" description="Type II secretion system protein GspF" evidence="9">
    <location>
        <begin position="24"/>
        <end position="146"/>
    </location>
</feature>
<dbReference type="InterPro" id="IPR042094">
    <property type="entry name" value="T2SS_GspF_sf"/>
</dbReference>
<evidence type="ECO:0000256" key="8">
    <source>
        <dbReference type="SAM" id="Phobius"/>
    </source>
</evidence>
<dbReference type="Pfam" id="PF00482">
    <property type="entry name" value="T2SSF"/>
    <property type="match status" value="2"/>
</dbReference>
<accession>A0A1F5EBQ5</accession>
<dbReference type="Gene3D" id="1.20.81.30">
    <property type="entry name" value="Type II secretion system (T2SS), domain F"/>
    <property type="match status" value="2"/>
</dbReference>
<feature type="transmembrane region" description="Helical" evidence="8">
    <location>
        <begin position="329"/>
        <end position="353"/>
    </location>
</feature>
<dbReference type="FunFam" id="1.20.81.30:FF:000001">
    <property type="entry name" value="Type II secretion system protein F"/>
    <property type="match status" value="2"/>
</dbReference>
<name>A0A1F5EBQ5_9BACT</name>
<evidence type="ECO:0000256" key="7">
    <source>
        <dbReference type="ARBA" id="ARBA00023136"/>
    </source>
</evidence>
<keyword evidence="5 8" id="KW-0812">Transmembrane</keyword>
<protein>
    <recommendedName>
        <fullName evidence="9">Type II secretion system protein GspF domain-containing protein</fullName>
    </recommendedName>
</protein>
<dbReference type="GO" id="GO:0005886">
    <property type="term" value="C:plasma membrane"/>
    <property type="evidence" value="ECO:0007669"/>
    <property type="project" value="UniProtKB-SubCell"/>
</dbReference>
<keyword evidence="3" id="KW-1003">Cell membrane</keyword>
<keyword evidence="7 8" id="KW-0472">Membrane</keyword>
<sequence length="357" mass="39433">MATTYDFYSAVFRRVSTKERSFASRQLAVMLESGLPISQAVRSLTEQTSNPTLQAVMSQILTDLENGYKFSDAIKKHPKVFNGVYTSVIAAGEATGKLDVTMNLMADEQERDLGFTRRIIGALLYPAFIVAAMIVVGIVMVTKIVPALEQVFTESNAVLPWTTRTVVAITNSLINYWWVYIGVIAVLVFLVARYLASNEGRRSFNAVLLKVPVFGTLIRNLEMARFTRILGMMMQAGVPIIQAIDSVSQVMENELYKEALAQVARNVERGAPISQSLVRDKMFPTIVTQMVAVGEQTGRLEAVLQKLASYYEEETNQSIKNITALVEPVVFVIVGLGVAFLVFSIIVPIYGIANIIN</sequence>
<comment type="subcellular location">
    <subcellularLocation>
        <location evidence="1">Cell inner membrane</location>
        <topology evidence="1">Multi-pass membrane protein</topology>
    </subcellularLocation>
</comment>